<dbReference type="CDD" id="cd16618">
    <property type="entry name" value="mRING-HC-C4C4_CNOT4"/>
    <property type="match status" value="1"/>
</dbReference>
<keyword evidence="3 8" id="KW-0863">Zinc-finger</keyword>
<evidence type="ECO:0000256" key="3">
    <source>
        <dbReference type="ARBA" id="ARBA00022771"/>
    </source>
</evidence>
<keyword evidence="6" id="KW-0175">Coiled coil</keyword>
<evidence type="ECO:0000313" key="10">
    <source>
        <dbReference type="EMBL" id="THG96776.1"/>
    </source>
</evidence>
<dbReference type="PANTHER" id="PTHR12603">
    <property type="entry name" value="CCR4-NOT TRANSCRIPTION COMPLEX RELATED"/>
    <property type="match status" value="1"/>
</dbReference>
<dbReference type="FunFam" id="3.30.40.10:FF:000006">
    <property type="entry name" value="CCR4-NOT transcription complex subunit 4"/>
    <property type="match status" value="1"/>
</dbReference>
<accession>A0A4S4KFI1</accession>
<dbReference type="EMBL" id="SGPJ01000210">
    <property type="protein sequence ID" value="THG96776.1"/>
    <property type="molecule type" value="Genomic_DNA"/>
</dbReference>
<feature type="domain" description="RING-type" evidence="9">
    <location>
        <begin position="33"/>
        <end position="76"/>
    </location>
</feature>
<comment type="subcellular location">
    <subcellularLocation>
        <location evidence="1">Nucleus</location>
    </subcellularLocation>
</comment>
<evidence type="ECO:0000256" key="2">
    <source>
        <dbReference type="ARBA" id="ARBA00022723"/>
    </source>
</evidence>
<dbReference type="Pfam" id="PF14570">
    <property type="entry name" value="zf-RING_4"/>
    <property type="match status" value="1"/>
</dbReference>
<proteinExistence type="predicted"/>
<organism evidence="10 11">
    <name type="scientific">Hermanssonia centrifuga</name>
    <dbReference type="NCBI Taxonomy" id="98765"/>
    <lineage>
        <taxon>Eukaryota</taxon>
        <taxon>Fungi</taxon>
        <taxon>Dikarya</taxon>
        <taxon>Basidiomycota</taxon>
        <taxon>Agaricomycotina</taxon>
        <taxon>Agaricomycetes</taxon>
        <taxon>Polyporales</taxon>
        <taxon>Meruliaceae</taxon>
        <taxon>Hermanssonia</taxon>
    </lineage>
</organism>
<dbReference type="AlphaFoldDB" id="A0A4S4KFI1"/>
<dbReference type="PROSITE" id="PS50089">
    <property type="entry name" value="ZF_RING_2"/>
    <property type="match status" value="1"/>
</dbReference>
<evidence type="ECO:0000256" key="5">
    <source>
        <dbReference type="ARBA" id="ARBA00022884"/>
    </source>
</evidence>
<sequence length="99" mass="11445">MRASTPSVVSKSHVLAGVQDAYWSDDEAEDAECPLCLEEMDISDLNFKPCPCGYQICRFCWHHIKENLNGRCPACRREYTDEAVQFKPINKEECVVFYY</sequence>
<dbReference type="PANTHER" id="PTHR12603:SF0">
    <property type="entry name" value="CCR4-NOT TRANSCRIPTION COMPLEX SUBUNIT 4"/>
    <property type="match status" value="1"/>
</dbReference>
<dbReference type="GO" id="GO:0008270">
    <property type="term" value="F:zinc ion binding"/>
    <property type="evidence" value="ECO:0007669"/>
    <property type="project" value="UniProtKB-KW"/>
</dbReference>
<evidence type="ECO:0000256" key="7">
    <source>
        <dbReference type="ARBA" id="ARBA00023242"/>
    </source>
</evidence>
<evidence type="ECO:0000259" key="9">
    <source>
        <dbReference type="PROSITE" id="PS50089"/>
    </source>
</evidence>
<dbReference type="GO" id="GO:0004842">
    <property type="term" value="F:ubiquitin-protein transferase activity"/>
    <property type="evidence" value="ECO:0007669"/>
    <property type="project" value="InterPro"/>
</dbReference>
<dbReference type="GO" id="GO:0030014">
    <property type="term" value="C:CCR4-NOT complex"/>
    <property type="evidence" value="ECO:0007669"/>
    <property type="project" value="InterPro"/>
</dbReference>
<dbReference type="GO" id="GO:0003723">
    <property type="term" value="F:RNA binding"/>
    <property type="evidence" value="ECO:0007669"/>
    <property type="project" value="UniProtKB-KW"/>
</dbReference>
<comment type="caution">
    <text evidence="10">The sequence shown here is derived from an EMBL/GenBank/DDBJ whole genome shotgun (WGS) entry which is preliminary data.</text>
</comment>
<keyword evidence="2" id="KW-0479">Metal-binding</keyword>
<dbReference type="InterPro" id="IPR039515">
    <property type="entry name" value="NOT4_mRING-HC-C4C4"/>
</dbReference>
<evidence type="ECO:0000256" key="8">
    <source>
        <dbReference type="PROSITE-ProRule" id="PRU00175"/>
    </source>
</evidence>
<evidence type="ECO:0000256" key="1">
    <source>
        <dbReference type="ARBA" id="ARBA00004123"/>
    </source>
</evidence>
<keyword evidence="11" id="KW-1185">Reference proteome</keyword>
<dbReference type="InterPro" id="IPR001841">
    <property type="entry name" value="Znf_RING"/>
</dbReference>
<evidence type="ECO:0000313" key="11">
    <source>
        <dbReference type="Proteomes" id="UP000309038"/>
    </source>
</evidence>
<dbReference type="Gene3D" id="3.30.40.10">
    <property type="entry name" value="Zinc/RING finger domain, C3HC4 (zinc finger)"/>
    <property type="match status" value="1"/>
</dbReference>
<keyword evidence="5" id="KW-0694">RNA-binding</keyword>
<keyword evidence="7" id="KW-0539">Nucleus</keyword>
<dbReference type="InterPro" id="IPR013083">
    <property type="entry name" value="Znf_RING/FYVE/PHD"/>
</dbReference>
<dbReference type="GO" id="GO:0016567">
    <property type="term" value="P:protein ubiquitination"/>
    <property type="evidence" value="ECO:0007669"/>
    <property type="project" value="TreeGrafter"/>
</dbReference>
<name>A0A4S4KFI1_9APHY</name>
<gene>
    <name evidence="10" type="ORF">EW026_g5114</name>
</gene>
<dbReference type="SUPFAM" id="SSF57850">
    <property type="entry name" value="RING/U-box"/>
    <property type="match status" value="1"/>
</dbReference>
<dbReference type="InterPro" id="IPR039780">
    <property type="entry name" value="Mot2"/>
</dbReference>
<reference evidence="10 11" key="1">
    <citation type="submission" date="2019-02" db="EMBL/GenBank/DDBJ databases">
        <title>Genome sequencing of the rare red list fungi Phlebia centrifuga.</title>
        <authorList>
            <person name="Buettner E."/>
            <person name="Kellner H."/>
        </authorList>
    </citation>
    <scope>NUCLEOTIDE SEQUENCE [LARGE SCALE GENOMIC DNA]</scope>
    <source>
        <strain evidence="10 11">DSM 108282</strain>
    </source>
</reference>
<evidence type="ECO:0000256" key="6">
    <source>
        <dbReference type="ARBA" id="ARBA00023054"/>
    </source>
</evidence>
<dbReference type="GO" id="GO:0005634">
    <property type="term" value="C:nucleus"/>
    <property type="evidence" value="ECO:0007669"/>
    <property type="project" value="UniProtKB-SubCell"/>
</dbReference>
<evidence type="ECO:0000256" key="4">
    <source>
        <dbReference type="ARBA" id="ARBA00022833"/>
    </source>
</evidence>
<protein>
    <recommendedName>
        <fullName evidence="9">RING-type domain-containing protein</fullName>
    </recommendedName>
</protein>
<keyword evidence="4" id="KW-0862">Zinc</keyword>
<dbReference type="Proteomes" id="UP000309038">
    <property type="component" value="Unassembled WGS sequence"/>
</dbReference>